<dbReference type="EMBL" id="MN740356">
    <property type="protein sequence ID" value="QHU02419.1"/>
    <property type="molecule type" value="Genomic_DNA"/>
</dbReference>
<feature type="transmembrane region" description="Helical" evidence="1">
    <location>
        <begin position="45"/>
        <end position="65"/>
    </location>
</feature>
<proteinExistence type="predicted"/>
<evidence type="ECO:0000313" key="2">
    <source>
        <dbReference type="EMBL" id="QHU02419.1"/>
    </source>
</evidence>
<name>A0A6C0J9W6_9ZZZZ</name>
<sequence length="67" mass="7914">MDKKCKNPLNYKPKVLMYILVVTLFVRFFNITFTRSTKLANDVTLPAIMVSLSIIFIYLFSILFFDR</sequence>
<keyword evidence="1" id="KW-0472">Membrane</keyword>
<feature type="transmembrane region" description="Helical" evidence="1">
    <location>
        <begin position="15"/>
        <end position="33"/>
    </location>
</feature>
<organism evidence="2">
    <name type="scientific">viral metagenome</name>
    <dbReference type="NCBI Taxonomy" id="1070528"/>
    <lineage>
        <taxon>unclassified sequences</taxon>
        <taxon>metagenomes</taxon>
        <taxon>organismal metagenomes</taxon>
    </lineage>
</organism>
<evidence type="ECO:0000256" key="1">
    <source>
        <dbReference type="SAM" id="Phobius"/>
    </source>
</evidence>
<dbReference type="AlphaFoldDB" id="A0A6C0J9W6"/>
<protein>
    <submittedName>
        <fullName evidence="2">Uncharacterized protein</fullName>
    </submittedName>
</protein>
<reference evidence="2" key="1">
    <citation type="journal article" date="2020" name="Nature">
        <title>Giant virus diversity and host interactions through global metagenomics.</title>
        <authorList>
            <person name="Schulz F."/>
            <person name="Roux S."/>
            <person name="Paez-Espino D."/>
            <person name="Jungbluth S."/>
            <person name="Walsh D.A."/>
            <person name="Denef V.J."/>
            <person name="McMahon K.D."/>
            <person name="Konstantinidis K.T."/>
            <person name="Eloe-Fadrosh E.A."/>
            <person name="Kyrpides N.C."/>
            <person name="Woyke T."/>
        </authorList>
    </citation>
    <scope>NUCLEOTIDE SEQUENCE</scope>
    <source>
        <strain evidence="2">GVMAG-M-3300025880-75</strain>
    </source>
</reference>
<keyword evidence="1" id="KW-1133">Transmembrane helix</keyword>
<accession>A0A6C0J9W6</accession>
<keyword evidence="1" id="KW-0812">Transmembrane</keyword>